<dbReference type="PANTHER" id="PTHR34293">
    <property type="entry name" value="HTH-TYPE TRANSCRIPTIONAL REGULATOR TRMBL2"/>
    <property type="match status" value="1"/>
</dbReference>
<feature type="domain" description="HTH luxR-type" evidence="1">
    <location>
        <begin position="248"/>
        <end position="313"/>
    </location>
</feature>
<dbReference type="InterPro" id="IPR036388">
    <property type="entry name" value="WH-like_DNA-bd_sf"/>
</dbReference>
<sequence length="315" mass="33780">MDMAGHAGLDPADVDVFRALLARPETLAADLDPAAVDRLEALGLVRRGVDGALAALPPHRPLLAEAHRAQSRADALRESAETLRAEFHRRPGAARDAVEVVVGGPEIVGAGVQIARQARRLVRGFDRGPYFHDGSLPDDAQSRSWTRGVPWRVVYEGRSLQAEPPDRWEHLGSTPGETGRILPRLPFKLLIADDDAALVGLAGAAGQGEALVVRGSLLVDAFVRLFELQWELALPIADVARGGDDGADGLGGDVLTEVERRLVAMLSSGMTDEAMARAIGLSHRTVQRRLADLARRVGAEGRFQLGVQAARRGWV</sequence>
<dbReference type="InterPro" id="IPR000792">
    <property type="entry name" value="Tscrpt_reg_LuxR_C"/>
</dbReference>
<evidence type="ECO:0000313" key="2">
    <source>
        <dbReference type="EMBL" id="MCV7628419.1"/>
    </source>
</evidence>
<dbReference type="SUPFAM" id="SSF46894">
    <property type="entry name" value="C-terminal effector domain of the bipartite response regulators"/>
    <property type="match status" value="1"/>
</dbReference>
<accession>A0AAP3ESI8</accession>
<dbReference type="GO" id="GO:0006355">
    <property type="term" value="P:regulation of DNA-templated transcription"/>
    <property type="evidence" value="ECO:0007669"/>
    <property type="project" value="InterPro"/>
</dbReference>
<dbReference type="PROSITE" id="PS50043">
    <property type="entry name" value="HTH_LUXR_2"/>
    <property type="match status" value="1"/>
</dbReference>
<protein>
    <submittedName>
        <fullName evidence="2">LuxR family transcriptional regulator</fullName>
    </submittedName>
</protein>
<dbReference type="InterPro" id="IPR051797">
    <property type="entry name" value="TrmB-like"/>
</dbReference>
<dbReference type="RefSeq" id="WP_060775711.1">
    <property type="nucleotide sequence ID" value="NZ_LQAC01000073.1"/>
</dbReference>
<evidence type="ECO:0000259" key="1">
    <source>
        <dbReference type="PROSITE" id="PS50043"/>
    </source>
</evidence>
<reference evidence="2" key="1">
    <citation type="submission" date="2023-06" db="EMBL/GenBank/DDBJ databases">
        <title>lsaBGC provides a comprehensive framework for evolutionary analysis of biosynthetic gene clusters within focal taxa.</title>
        <authorList>
            <person name="Salamzade R."/>
            <person name="Sandstrom S."/>
            <person name="Kalan L.R."/>
        </authorList>
    </citation>
    <scope>NUCLEOTIDE SEQUENCE</scope>
    <source>
        <strain evidence="2">P3-SID899</strain>
    </source>
</reference>
<dbReference type="SMART" id="SM00421">
    <property type="entry name" value="HTH_LUXR"/>
    <property type="match status" value="1"/>
</dbReference>
<dbReference type="InterPro" id="IPR016032">
    <property type="entry name" value="Sig_transdc_resp-reg_C-effctor"/>
</dbReference>
<dbReference type="GO" id="GO:0003677">
    <property type="term" value="F:DNA binding"/>
    <property type="evidence" value="ECO:0007669"/>
    <property type="project" value="InterPro"/>
</dbReference>
<dbReference type="EMBL" id="JALXKZ020000004">
    <property type="protein sequence ID" value="MCV7628419.1"/>
    <property type="molecule type" value="Genomic_DNA"/>
</dbReference>
<comment type="caution">
    <text evidence="2">The sequence shown here is derived from an EMBL/GenBank/DDBJ whole genome shotgun (WGS) entry which is preliminary data.</text>
</comment>
<gene>
    <name evidence="2" type="ORF">M3A82_003545</name>
</gene>
<evidence type="ECO:0000313" key="3">
    <source>
        <dbReference type="Proteomes" id="UP001205867"/>
    </source>
</evidence>
<dbReference type="Gene3D" id="1.10.10.10">
    <property type="entry name" value="Winged helix-like DNA-binding domain superfamily/Winged helix DNA-binding domain"/>
    <property type="match status" value="1"/>
</dbReference>
<organism evidence="2 3">
    <name type="scientific">Micrococcus luteus</name>
    <name type="common">Micrococcus lysodeikticus</name>
    <dbReference type="NCBI Taxonomy" id="1270"/>
    <lineage>
        <taxon>Bacteria</taxon>
        <taxon>Bacillati</taxon>
        <taxon>Actinomycetota</taxon>
        <taxon>Actinomycetes</taxon>
        <taxon>Micrococcales</taxon>
        <taxon>Micrococcaceae</taxon>
        <taxon>Micrococcus</taxon>
    </lineage>
</organism>
<proteinExistence type="predicted"/>
<name>A0AAP3ESI8_MICLU</name>
<dbReference type="Proteomes" id="UP001205867">
    <property type="component" value="Unassembled WGS sequence"/>
</dbReference>
<dbReference type="AlphaFoldDB" id="A0AAP3ESI8"/>
<dbReference type="PANTHER" id="PTHR34293:SF1">
    <property type="entry name" value="HTH-TYPE TRANSCRIPTIONAL REGULATOR TRMBL2"/>
    <property type="match status" value="1"/>
</dbReference>